<feature type="binding site" evidence="9">
    <location>
        <position position="176"/>
    </location>
    <ligand>
        <name>substrate</name>
    </ligand>
</feature>
<dbReference type="EMBL" id="LCUC01000116">
    <property type="protein sequence ID" value="KKY36454.1"/>
    <property type="molecule type" value="Genomic_DNA"/>
</dbReference>
<accession>A0A0G2FR52</accession>
<evidence type="ECO:0000256" key="12">
    <source>
        <dbReference type="RuleBase" id="RU361186"/>
    </source>
</evidence>
<dbReference type="OrthoDB" id="64893at2759"/>
<evidence type="ECO:0000256" key="1">
    <source>
        <dbReference type="ARBA" id="ARBA00022729"/>
    </source>
</evidence>
<feature type="binding site" evidence="9">
    <location>
        <position position="407"/>
    </location>
    <ligand>
        <name>substrate</name>
    </ligand>
</feature>
<feature type="domain" description="CBM1" evidence="14">
    <location>
        <begin position="25"/>
        <end position="61"/>
    </location>
</feature>
<feature type="binding site" evidence="9">
    <location>
        <position position="439"/>
    </location>
    <ligand>
        <name>substrate</name>
    </ligand>
</feature>
<dbReference type="PRINTS" id="PR00733">
    <property type="entry name" value="GLHYDRLASE6"/>
</dbReference>
<proteinExistence type="inferred from homology"/>
<dbReference type="Pfam" id="PF00734">
    <property type="entry name" value="CBM_1"/>
    <property type="match status" value="1"/>
</dbReference>
<dbReference type="Proteomes" id="UP000034680">
    <property type="component" value="Unassembled WGS sequence"/>
</dbReference>
<organism evidence="15 16">
    <name type="scientific">Diaporthe ampelina</name>
    <dbReference type="NCBI Taxonomy" id="1214573"/>
    <lineage>
        <taxon>Eukaryota</taxon>
        <taxon>Fungi</taxon>
        <taxon>Dikarya</taxon>
        <taxon>Ascomycota</taxon>
        <taxon>Pezizomycotina</taxon>
        <taxon>Sordariomycetes</taxon>
        <taxon>Sordariomycetidae</taxon>
        <taxon>Diaporthales</taxon>
        <taxon>Diaporthaceae</taxon>
        <taxon>Diaporthe</taxon>
    </lineage>
</organism>
<dbReference type="STRING" id="1214573.A0A0G2FR52"/>
<evidence type="ECO:0000256" key="8">
    <source>
        <dbReference type="PIRSR" id="PIRSR001100-1"/>
    </source>
</evidence>
<evidence type="ECO:0000256" key="7">
    <source>
        <dbReference type="ARBA" id="ARBA00023326"/>
    </source>
</evidence>
<feature type="region of interest" description="Disordered" evidence="13">
    <location>
        <begin position="72"/>
        <end position="122"/>
    </location>
</feature>
<dbReference type="AlphaFoldDB" id="A0A0G2FR52"/>
<dbReference type="PROSITE" id="PS00562">
    <property type="entry name" value="CBM1_1"/>
    <property type="match status" value="1"/>
</dbReference>
<evidence type="ECO:0000256" key="10">
    <source>
        <dbReference type="PROSITE-ProRule" id="PRU10056"/>
    </source>
</evidence>
<dbReference type="Pfam" id="PF01341">
    <property type="entry name" value="Glyco_hydro_6"/>
    <property type="match status" value="1"/>
</dbReference>
<evidence type="ECO:0000256" key="2">
    <source>
        <dbReference type="ARBA" id="ARBA00022801"/>
    </source>
</evidence>
<dbReference type="InterPro" id="IPR035971">
    <property type="entry name" value="CBD_sf"/>
</dbReference>
<keyword evidence="5 12" id="KW-0119">Carbohydrate metabolism</keyword>
<dbReference type="InterPro" id="IPR016288">
    <property type="entry name" value="Beta_cellobiohydrolase"/>
</dbReference>
<feature type="active site" evidence="10">
    <location>
        <position position="216"/>
    </location>
</feature>
<protein>
    <recommendedName>
        <fullName evidence="12">Glucanase</fullName>
        <ecNumber evidence="12">3.2.1.-</ecNumber>
    </recommendedName>
</protein>
<dbReference type="PROSITE" id="PS51164">
    <property type="entry name" value="CBM1_2"/>
    <property type="match status" value="1"/>
</dbReference>
<feature type="binding site" evidence="9">
    <location>
        <position position="174"/>
    </location>
    <ligand>
        <name>substrate</name>
    </ligand>
</feature>
<feature type="signal peptide" evidence="12">
    <location>
        <begin position="1"/>
        <end position="17"/>
    </location>
</feature>
<dbReference type="PROSITE" id="PS00655">
    <property type="entry name" value="GLYCOSYL_HYDROL_F6_1"/>
    <property type="match status" value="1"/>
</dbReference>
<keyword evidence="3 12" id="KW-0136">Cellulose degradation</keyword>
<dbReference type="GO" id="GO:0030245">
    <property type="term" value="P:cellulose catabolic process"/>
    <property type="evidence" value="ECO:0007669"/>
    <property type="project" value="UniProtKB-KW"/>
</dbReference>
<evidence type="ECO:0000256" key="3">
    <source>
        <dbReference type="ARBA" id="ARBA00023001"/>
    </source>
</evidence>
<dbReference type="EC" id="3.2.1.-" evidence="12"/>
<keyword evidence="16" id="KW-1185">Reference proteome</keyword>
<reference evidence="15 16" key="1">
    <citation type="submission" date="2015-05" db="EMBL/GenBank/DDBJ databases">
        <title>Distinctive expansion of gene families associated with plant cell wall degradation and secondary metabolism in the genomes of grapevine trunk pathogens.</title>
        <authorList>
            <person name="Lawrence D.P."/>
            <person name="Travadon R."/>
            <person name="Rolshausen P.E."/>
            <person name="Baumgartner K."/>
        </authorList>
    </citation>
    <scope>NUCLEOTIDE SEQUENCE [LARGE SCALE GENOMIC DNA]</scope>
    <source>
        <strain evidence="15">DA912</strain>
    </source>
</reference>
<evidence type="ECO:0000256" key="5">
    <source>
        <dbReference type="ARBA" id="ARBA00023277"/>
    </source>
</evidence>
<evidence type="ECO:0000256" key="13">
    <source>
        <dbReference type="SAM" id="MobiDB-lite"/>
    </source>
</evidence>
<dbReference type="PANTHER" id="PTHR34876:SF4">
    <property type="entry name" value="1,4-BETA-D-GLUCAN CELLOBIOHYDROLASE C-RELATED"/>
    <property type="match status" value="1"/>
</dbReference>
<evidence type="ECO:0000313" key="15">
    <source>
        <dbReference type="EMBL" id="KKY36454.1"/>
    </source>
</evidence>
<dbReference type="InterPro" id="IPR036434">
    <property type="entry name" value="Beta_cellobiohydrolase_sf"/>
</dbReference>
<dbReference type="GO" id="GO:0004553">
    <property type="term" value="F:hydrolase activity, hydrolyzing O-glycosyl compounds"/>
    <property type="evidence" value="ECO:0007669"/>
    <property type="project" value="InterPro"/>
</dbReference>
<comment type="caution">
    <text evidence="15">The sequence shown here is derived from an EMBL/GenBank/DDBJ whole genome shotgun (WGS) entry which is preliminary data.</text>
</comment>
<feature type="binding site" evidence="9">
    <location>
        <position position="307"/>
    </location>
    <ligand>
        <name>substrate</name>
    </ligand>
</feature>
<dbReference type="SUPFAM" id="SSF57180">
    <property type="entry name" value="Cellulose-binding domain"/>
    <property type="match status" value="1"/>
</dbReference>
<keyword evidence="6 12" id="KW-0326">Glycosidase</keyword>
<feature type="active site" description="Proton acceptor" evidence="8">
    <location>
        <position position="441"/>
    </location>
</feature>
<keyword evidence="1 12" id="KW-0732">Signal</keyword>
<comment type="similarity">
    <text evidence="12">Belongs to the glycosyl hydrolase family 6.</text>
</comment>
<evidence type="ECO:0000313" key="16">
    <source>
        <dbReference type="Proteomes" id="UP000034680"/>
    </source>
</evidence>
<keyword evidence="4" id="KW-1015">Disulfide bond</keyword>
<feature type="binding site" evidence="9">
    <location>
        <position position="346"/>
    </location>
    <ligand>
        <name>substrate</name>
    </ligand>
</feature>
<gene>
    <name evidence="15" type="ORF">UCDDA912_g03525</name>
</gene>
<dbReference type="InterPro" id="IPR000254">
    <property type="entry name" value="CBD"/>
</dbReference>
<keyword evidence="7 12" id="KW-0624">Polysaccharide degradation</keyword>
<dbReference type="GO" id="GO:0005576">
    <property type="term" value="C:extracellular region"/>
    <property type="evidence" value="ECO:0007669"/>
    <property type="project" value="InterPro"/>
</dbReference>
<dbReference type="GO" id="GO:0030248">
    <property type="term" value="F:cellulose binding"/>
    <property type="evidence" value="ECO:0007669"/>
    <property type="project" value="InterPro"/>
</dbReference>
<dbReference type="Gene3D" id="3.20.20.40">
    <property type="entry name" value="1, 4-beta cellobiohydrolase"/>
    <property type="match status" value="1"/>
</dbReference>
<dbReference type="FunFam" id="3.20.20.40:FF:000001">
    <property type="entry name" value="Glucanase"/>
    <property type="match status" value="1"/>
</dbReference>
<evidence type="ECO:0000256" key="11">
    <source>
        <dbReference type="PROSITE-ProRule" id="PRU10057"/>
    </source>
</evidence>
<dbReference type="InterPro" id="IPR001524">
    <property type="entry name" value="Glyco_hydro_6_CS"/>
</dbReference>
<evidence type="ECO:0000256" key="4">
    <source>
        <dbReference type="ARBA" id="ARBA00023157"/>
    </source>
</evidence>
<dbReference type="PIRSF" id="PIRSF001100">
    <property type="entry name" value="Beta_cellobiohydrolase"/>
    <property type="match status" value="1"/>
</dbReference>
<evidence type="ECO:0000256" key="9">
    <source>
        <dbReference type="PIRSR" id="PIRSR001100-2"/>
    </source>
</evidence>
<dbReference type="SUPFAM" id="SSF51989">
    <property type="entry name" value="Glycosyl hydrolases family 6, cellulases"/>
    <property type="match status" value="1"/>
</dbReference>
<evidence type="ECO:0000256" key="6">
    <source>
        <dbReference type="ARBA" id="ARBA00023295"/>
    </source>
</evidence>
<reference evidence="15 16" key="2">
    <citation type="submission" date="2015-05" db="EMBL/GenBank/DDBJ databases">
        <authorList>
            <person name="Morales-Cruz A."/>
            <person name="Amrine K.C."/>
            <person name="Cantu D."/>
        </authorList>
    </citation>
    <scope>NUCLEOTIDE SEQUENCE [LARGE SCALE GENOMIC DNA]</scope>
    <source>
        <strain evidence="15">DA912</strain>
    </source>
</reference>
<dbReference type="PROSITE" id="PS00656">
    <property type="entry name" value="GLYCOSYL_HYDROL_F6_2"/>
    <property type="match status" value="1"/>
</dbReference>
<evidence type="ECO:0000259" key="14">
    <source>
        <dbReference type="PROSITE" id="PS51164"/>
    </source>
</evidence>
<dbReference type="SMART" id="SM00236">
    <property type="entry name" value="fCBD"/>
    <property type="match status" value="1"/>
</dbReference>
<feature type="binding site" evidence="9">
    <location>
        <position position="310"/>
    </location>
    <ligand>
        <name>substrate</name>
    </ligand>
</feature>
<dbReference type="PANTHER" id="PTHR34876">
    <property type="match status" value="1"/>
</dbReference>
<keyword evidence="2 12" id="KW-0378">Hydrolase</keyword>
<feature type="binding site" evidence="9">
    <location>
        <position position="435"/>
    </location>
    <ligand>
        <name>substrate</name>
    </ligand>
</feature>
<name>A0A0G2FR52_9PEZI</name>
<feature type="chain" id="PRO_5005117704" description="Glucanase" evidence="12">
    <location>
        <begin position="18"/>
        <end position="486"/>
    </location>
</feature>
<feature type="active site" description="Proton donor" evidence="8 11">
    <location>
        <position position="262"/>
    </location>
</feature>
<sequence>MAAKRVLLATLASMALAAPVEERQNCGSVYSQCGGIGWSGVTCCVSGSTCNKVNDYYSQCLSGSAASSSTAATTSRTSTTAAPSSTTTGVTTSSTTSKASTTSAGTATTSAKPSTTISGGASTTATYSGNPFKGVNQWANSYYASEVSSLAIPSLSAALAAKAAAAAKVPSFQWLDTADKVDTLMAGTLADIRAANKGAATPYAGLFVVYDLPDRDCAAAASNGELSYANGGAAKYQAYIDSIRKQLIAYSDIRVLLVIEPDSLANLVTNLNVAKCANAKDNYLLSTQYALEQLNLPNVAAYMDAGHAGWLGWQANLQPAADMFAKVYKDAGSPAAVRGLATNVANYNAWSVATAPSYTQGNANYDESHYVQAIAPLLKANGFDAHFITDQGRSGKQPTGQAAWGDWCNALGTGFGLRPSSDTGLELEDAFVWVKPGGESDGTSDQSATRYDFHCGQSDSLKPAPEAGTWFQAYFEQLLTNANPAF</sequence>